<keyword evidence="1" id="KW-0472">Membrane</keyword>
<keyword evidence="1" id="KW-0812">Transmembrane</keyword>
<reference evidence="4" key="1">
    <citation type="submission" date="2016-10" db="EMBL/GenBank/DDBJ databases">
        <authorList>
            <person name="Varghese N."/>
            <person name="Submissions S."/>
        </authorList>
    </citation>
    <scope>NUCLEOTIDE SEQUENCE [LARGE SCALE GENOMIC DNA]</scope>
    <source>
        <strain evidence="4">BL9</strain>
    </source>
</reference>
<evidence type="ECO:0000259" key="2">
    <source>
        <dbReference type="Pfam" id="PF05048"/>
    </source>
</evidence>
<proteinExistence type="predicted"/>
<dbReference type="InterPro" id="IPR012334">
    <property type="entry name" value="Pectin_lyas_fold"/>
</dbReference>
<name>A0A1G5CFI5_9BACL</name>
<dbReference type="SMART" id="SM00710">
    <property type="entry name" value="PbH1"/>
    <property type="match status" value="8"/>
</dbReference>
<dbReference type="RefSeq" id="WP_244159195.1">
    <property type="nucleotide sequence ID" value="NZ_FMVM01000002.1"/>
</dbReference>
<dbReference type="InterPro" id="IPR022441">
    <property type="entry name" value="Para_beta_helix_rpt-2"/>
</dbReference>
<feature type="domain" description="Periplasmic copper-binding protein NosD beta helix" evidence="2">
    <location>
        <begin position="175"/>
        <end position="358"/>
    </location>
</feature>
<dbReference type="EMBL" id="FMVM01000002">
    <property type="protein sequence ID" value="SCY01070.1"/>
    <property type="molecule type" value="Genomic_DNA"/>
</dbReference>
<keyword evidence="4" id="KW-1185">Reference proteome</keyword>
<accession>A0A1G5CFI5</accession>
<dbReference type="Pfam" id="PF05048">
    <property type="entry name" value="NosD"/>
    <property type="match status" value="1"/>
</dbReference>
<dbReference type="InterPro" id="IPR007742">
    <property type="entry name" value="NosD_dom"/>
</dbReference>
<dbReference type="InterPro" id="IPR006626">
    <property type="entry name" value="PbH1"/>
</dbReference>
<dbReference type="Proteomes" id="UP000198538">
    <property type="component" value="Unassembled WGS sequence"/>
</dbReference>
<evidence type="ECO:0000256" key="1">
    <source>
        <dbReference type="SAM" id="Phobius"/>
    </source>
</evidence>
<evidence type="ECO:0000313" key="4">
    <source>
        <dbReference type="Proteomes" id="UP000198538"/>
    </source>
</evidence>
<organism evidence="3 4">
    <name type="scientific">Paenibacillus polysaccharolyticus</name>
    <dbReference type="NCBI Taxonomy" id="582692"/>
    <lineage>
        <taxon>Bacteria</taxon>
        <taxon>Bacillati</taxon>
        <taxon>Bacillota</taxon>
        <taxon>Bacilli</taxon>
        <taxon>Bacillales</taxon>
        <taxon>Paenibacillaceae</taxon>
        <taxon>Paenibacillus</taxon>
    </lineage>
</organism>
<gene>
    <name evidence="3" type="ORF">SAMN05720606_10265</name>
</gene>
<dbReference type="Gene3D" id="2.160.20.10">
    <property type="entry name" value="Single-stranded right-handed beta-helix, Pectin lyase-like"/>
    <property type="match status" value="1"/>
</dbReference>
<feature type="transmembrane region" description="Helical" evidence="1">
    <location>
        <begin position="451"/>
        <end position="471"/>
    </location>
</feature>
<dbReference type="STRING" id="582692.SAMN05720606_10265"/>
<dbReference type="AlphaFoldDB" id="A0A1G5CFI5"/>
<evidence type="ECO:0000313" key="3">
    <source>
        <dbReference type="EMBL" id="SCY01070.1"/>
    </source>
</evidence>
<keyword evidence="1" id="KW-1133">Transmembrane helix</keyword>
<sequence>MDEKCRNKNMNSNKRFNIRRHALITLIGIGLGLLSVFQTVVNATGVTGDREPVLLQPIIDQADAGAVIHLEPGRYEGPVLISKALTLIGDDSVTIHNEQEQSAISIQAEGVKLEGFTIEHNGRQPAAAVQITGSNNEISDLKLRTKGAGLLLRDATTSVIRNNSIQWAGASTVSSSQKGNGIDLYNSHNSRIEGNQIEGVLDSIYVENSRNVAVNNNRFMQTRYGIHCMYIDGSSVTNNTGEGNMTGAMIMGVKNTVVSGNTFRKQSSNVHSQGILLYDVHQSKIHSNTVEGNRVGMNIAESSGNEIDDNGLIRNFVGIQMVLAEGNEFKQNRFVSNVIDASTMDSKDNILKENYWDSFQGLDLNQDGISELSYALNPFYEQVISRNAAYQLFFQSPGMVFLSELHSEGKSNWTTDESPQMSIVKKHTEVAATSGTSGTARTNVGTWSSPVMIISLLLLGLSASTMIYMGVWRK</sequence>
<protein>
    <submittedName>
        <fullName evidence="3">Nitrous oxidase accessory protein</fullName>
    </submittedName>
</protein>
<dbReference type="SUPFAM" id="SSF51126">
    <property type="entry name" value="Pectin lyase-like"/>
    <property type="match status" value="1"/>
</dbReference>
<dbReference type="NCBIfam" id="TIGR03804">
    <property type="entry name" value="para_beta_helix"/>
    <property type="match status" value="2"/>
</dbReference>
<dbReference type="InterPro" id="IPR011050">
    <property type="entry name" value="Pectin_lyase_fold/virulence"/>
</dbReference>